<dbReference type="Proteomes" id="UP000287547">
    <property type="component" value="Unassembled WGS sequence"/>
</dbReference>
<sequence length="74" mass="8263">MILTSIVLTAATQLAALCALTLRLRARIRQHDTLAALARKLPPGMLIELDDLRRDGSRTRLLIGISPRERYVGR</sequence>
<accession>A0A428YMF0</accession>
<name>A0A428YMF0_KIBAR</name>
<organism evidence="1 2">
    <name type="scientific">Kibdelosporangium aridum</name>
    <dbReference type="NCBI Taxonomy" id="2030"/>
    <lineage>
        <taxon>Bacteria</taxon>
        <taxon>Bacillati</taxon>
        <taxon>Actinomycetota</taxon>
        <taxon>Actinomycetes</taxon>
        <taxon>Pseudonocardiales</taxon>
        <taxon>Pseudonocardiaceae</taxon>
        <taxon>Kibdelosporangium</taxon>
    </lineage>
</organism>
<comment type="caution">
    <text evidence="1">The sequence shown here is derived from an EMBL/GenBank/DDBJ whole genome shotgun (WGS) entry which is preliminary data.</text>
</comment>
<evidence type="ECO:0000313" key="1">
    <source>
        <dbReference type="EMBL" id="RSM69244.1"/>
    </source>
</evidence>
<gene>
    <name evidence="1" type="ORF">DMH04_46255</name>
</gene>
<evidence type="ECO:0000313" key="2">
    <source>
        <dbReference type="Proteomes" id="UP000287547"/>
    </source>
</evidence>
<reference evidence="1 2" key="1">
    <citation type="submission" date="2018-05" db="EMBL/GenBank/DDBJ databases">
        <title>Evolution of GPA BGCs.</title>
        <authorList>
            <person name="Waglechner N."/>
            <person name="Wright G.D."/>
        </authorList>
    </citation>
    <scope>NUCLEOTIDE SEQUENCE [LARGE SCALE GENOMIC DNA]</scope>
    <source>
        <strain evidence="1 2">A82846</strain>
    </source>
</reference>
<proteinExistence type="predicted"/>
<protein>
    <submittedName>
        <fullName evidence="1">Uncharacterized protein</fullName>
    </submittedName>
</protein>
<dbReference type="AlphaFoldDB" id="A0A428YMF0"/>
<dbReference type="EMBL" id="QHKI01000071">
    <property type="protein sequence ID" value="RSM69244.1"/>
    <property type="molecule type" value="Genomic_DNA"/>
</dbReference>